<evidence type="ECO:0000313" key="3">
    <source>
        <dbReference type="Proteomes" id="UP001153636"/>
    </source>
</evidence>
<evidence type="ECO:0000313" key="2">
    <source>
        <dbReference type="EMBL" id="CAH1108784.1"/>
    </source>
</evidence>
<reference evidence="2" key="1">
    <citation type="submission" date="2022-01" db="EMBL/GenBank/DDBJ databases">
        <authorList>
            <person name="King R."/>
        </authorList>
    </citation>
    <scope>NUCLEOTIDE SEQUENCE</scope>
</reference>
<dbReference type="Proteomes" id="UP001153636">
    <property type="component" value="Chromosome 3"/>
</dbReference>
<dbReference type="OrthoDB" id="6755415at2759"/>
<gene>
    <name evidence="2" type="ORF">PSYICH_LOCUS9163</name>
</gene>
<accession>A0A9P0GAW2</accession>
<organism evidence="2 3">
    <name type="scientific">Psylliodes chrysocephalus</name>
    <dbReference type="NCBI Taxonomy" id="3402493"/>
    <lineage>
        <taxon>Eukaryota</taxon>
        <taxon>Metazoa</taxon>
        <taxon>Ecdysozoa</taxon>
        <taxon>Arthropoda</taxon>
        <taxon>Hexapoda</taxon>
        <taxon>Insecta</taxon>
        <taxon>Pterygota</taxon>
        <taxon>Neoptera</taxon>
        <taxon>Endopterygota</taxon>
        <taxon>Coleoptera</taxon>
        <taxon>Polyphaga</taxon>
        <taxon>Cucujiformia</taxon>
        <taxon>Chrysomeloidea</taxon>
        <taxon>Chrysomelidae</taxon>
        <taxon>Galerucinae</taxon>
        <taxon>Alticini</taxon>
        <taxon>Psylliodes</taxon>
    </lineage>
</organism>
<keyword evidence="3" id="KW-1185">Reference proteome</keyword>
<feature type="signal peptide" evidence="1">
    <location>
        <begin position="1"/>
        <end position="22"/>
    </location>
</feature>
<protein>
    <submittedName>
        <fullName evidence="2">Uncharacterized protein</fullName>
    </submittedName>
</protein>
<dbReference type="AlphaFoldDB" id="A0A9P0GAW2"/>
<feature type="chain" id="PRO_5040239585" evidence="1">
    <location>
        <begin position="23"/>
        <end position="201"/>
    </location>
</feature>
<dbReference type="GO" id="GO:0042742">
    <property type="term" value="P:defense response to bacterium"/>
    <property type="evidence" value="ECO:0007669"/>
    <property type="project" value="InterPro"/>
</dbReference>
<proteinExistence type="predicted"/>
<sequence>MKITLGSILMLIALANINVGSTYRLERSPQEKPWEISHVTKTDDDGNLNAGVNVKNDNFHVGWDQIFDGSGKSKPNLNIGGTYKFKRSPQEKPWEISHVTKTNEDGNLNAGVNVKNDNLNIGWDQVFDGSGKSKPNFNIAGTYRFKRSPQKKQWEIGHITNTDENGNIKAGVNVKHDNFNFGWDQVFDGSGKSKPSFNFKI</sequence>
<dbReference type="Pfam" id="PF06286">
    <property type="entry name" value="Coleoptericin"/>
    <property type="match status" value="1"/>
</dbReference>
<evidence type="ECO:0000256" key="1">
    <source>
        <dbReference type="SAM" id="SignalP"/>
    </source>
</evidence>
<dbReference type="EMBL" id="OV651815">
    <property type="protein sequence ID" value="CAH1108784.1"/>
    <property type="molecule type" value="Genomic_DNA"/>
</dbReference>
<name>A0A9P0GAW2_9CUCU</name>
<keyword evidence="1" id="KW-0732">Signal</keyword>
<dbReference type="InterPro" id="IPR009382">
    <property type="entry name" value="Coleoptericin"/>
</dbReference>
<dbReference type="GO" id="GO:0005576">
    <property type="term" value="C:extracellular region"/>
    <property type="evidence" value="ECO:0007669"/>
    <property type="project" value="InterPro"/>
</dbReference>